<gene>
    <name evidence="2" type="ORF">GCM10011452_16100</name>
</gene>
<dbReference type="AlphaFoldDB" id="A0A918MJJ3"/>
<dbReference type="SUPFAM" id="SSF56601">
    <property type="entry name" value="beta-lactamase/transpeptidase-like"/>
    <property type="match status" value="1"/>
</dbReference>
<dbReference type="Proteomes" id="UP000628984">
    <property type="component" value="Unassembled WGS sequence"/>
</dbReference>
<sequence>MRRLLKALGVVLILLLALGLWKREDILRLHAVLTLFDQDRIVQNFSHMDAAFLSVPVPRGKGPALPLPAGKPLTLPPEAQDWIGQRSVGALVVLRNGEIRHESYGLGTGPMDRRISWSVAKSFLSALMGTLIADGQLDLDQPVETYVPALRGSAYEGATVRQVANMTSGVAFDEDYLKFSSDINRMGRVLALGGSMDDFAAGLTARSTAPGTTWTYVSIDTHILGMVIRGATGRGIVDLMSERIVQPLGLESEPYYLTDGLGEPFVLGGLNMITRDYARLGELFRLHGRIGTRQIVPADWVDQSTRPQANTPPGKMGYGYQWWIPQNAESGEFLAQGVYGQFLYVNRRAGVTIAVNSADRGFTEPGVEAQNIRMFRTLTAALEAQDG</sequence>
<dbReference type="InterPro" id="IPR001466">
    <property type="entry name" value="Beta-lactam-related"/>
</dbReference>
<accession>A0A918MJJ3</accession>
<dbReference type="InterPro" id="IPR050789">
    <property type="entry name" value="Diverse_Enzym_Activities"/>
</dbReference>
<dbReference type="EMBL" id="BMYQ01000003">
    <property type="protein sequence ID" value="GGW28194.1"/>
    <property type="molecule type" value="Genomic_DNA"/>
</dbReference>
<keyword evidence="3" id="KW-1185">Reference proteome</keyword>
<dbReference type="Gene3D" id="3.40.710.10">
    <property type="entry name" value="DD-peptidase/beta-lactamase superfamily"/>
    <property type="match status" value="1"/>
</dbReference>
<evidence type="ECO:0000259" key="1">
    <source>
        <dbReference type="Pfam" id="PF00144"/>
    </source>
</evidence>
<dbReference type="PANTHER" id="PTHR43283:SF14">
    <property type="entry name" value="BLL8153 PROTEIN"/>
    <property type="match status" value="1"/>
</dbReference>
<feature type="domain" description="Beta-lactamase-related" evidence="1">
    <location>
        <begin position="85"/>
        <end position="364"/>
    </location>
</feature>
<evidence type="ECO:0000313" key="2">
    <source>
        <dbReference type="EMBL" id="GGW28194.1"/>
    </source>
</evidence>
<protein>
    <recommendedName>
        <fullName evidence="1">Beta-lactamase-related domain-containing protein</fullName>
    </recommendedName>
</protein>
<name>A0A918MJJ3_9RHOB</name>
<dbReference type="Pfam" id="PF00144">
    <property type="entry name" value="Beta-lactamase"/>
    <property type="match status" value="1"/>
</dbReference>
<dbReference type="InterPro" id="IPR012338">
    <property type="entry name" value="Beta-lactam/transpept-like"/>
</dbReference>
<evidence type="ECO:0000313" key="3">
    <source>
        <dbReference type="Proteomes" id="UP000628984"/>
    </source>
</evidence>
<organism evidence="2 3">
    <name type="scientific">Gemmobacter lanyuensis</name>
    <dbReference type="NCBI Taxonomy" id="1054497"/>
    <lineage>
        <taxon>Bacteria</taxon>
        <taxon>Pseudomonadati</taxon>
        <taxon>Pseudomonadota</taxon>
        <taxon>Alphaproteobacteria</taxon>
        <taxon>Rhodobacterales</taxon>
        <taxon>Paracoccaceae</taxon>
        <taxon>Gemmobacter</taxon>
    </lineage>
</organism>
<proteinExistence type="predicted"/>
<dbReference type="RefSeq" id="WP_189633382.1">
    <property type="nucleotide sequence ID" value="NZ_BMYQ01000003.1"/>
</dbReference>
<reference evidence="2" key="2">
    <citation type="submission" date="2020-09" db="EMBL/GenBank/DDBJ databases">
        <authorList>
            <person name="Sun Q."/>
            <person name="Kim S."/>
        </authorList>
    </citation>
    <scope>NUCLEOTIDE SEQUENCE</scope>
    <source>
        <strain evidence="2">KCTC 23714</strain>
    </source>
</reference>
<comment type="caution">
    <text evidence="2">The sequence shown here is derived from an EMBL/GenBank/DDBJ whole genome shotgun (WGS) entry which is preliminary data.</text>
</comment>
<dbReference type="PANTHER" id="PTHR43283">
    <property type="entry name" value="BETA-LACTAMASE-RELATED"/>
    <property type="match status" value="1"/>
</dbReference>
<reference evidence="2" key="1">
    <citation type="journal article" date="2014" name="Int. J. Syst. Evol. Microbiol.">
        <title>Complete genome sequence of Corynebacterium casei LMG S-19264T (=DSM 44701T), isolated from a smear-ripened cheese.</title>
        <authorList>
            <consortium name="US DOE Joint Genome Institute (JGI-PGF)"/>
            <person name="Walter F."/>
            <person name="Albersmeier A."/>
            <person name="Kalinowski J."/>
            <person name="Ruckert C."/>
        </authorList>
    </citation>
    <scope>NUCLEOTIDE SEQUENCE</scope>
    <source>
        <strain evidence="2">KCTC 23714</strain>
    </source>
</reference>